<dbReference type="EC" id="3.6.1.1" evidence="2"/>
<dbReference type="SFLD" id="SFLDG01135">
    <property type="entry name" value="C1.5.6:_HAD__Beta-PGM__Phospha"/>
    <property type="match status" value="1"/>
</dbReference>
<dbReference type="AlphaFoldDB" id="A0A379YH82"/>
<dbReference type="SUPFAM" id="SSF56784">
    <property type="entry name" value="HAD-like"/>
    <property type="match status" value="1"/>
</dbReference>
<protein>
    <submittedName>
        <fullName evidence="2">Pyrophosphatase ppaX</fullName>
        <ecNumber evidence="2">3.6.1.1</ecNumber>
    </submittedName>
</protein>
<dbReference type="InterPro" id="IPR023198">
    <property type="entry name" value="PGP-like_dom2"/>
</dbReference>
<dbReference type="SFLD" id="SFLDS00003">
    <property type="entry name" value="Haloacid_Dehalogenase"/>
    <property type="match status" value="1"/>
</dbReference>
<dbReference type="EMBL" id="UGYN01000002">
    <property type="protein sequence ID" value="SUI45089.1"/>
    <property type="molecule type" value="Genomic_DNA"/>
</dbReference>
<dbReference type="PANTHER" id="PTHR43434:SF24">
    <property type="entry name" value="HYDROLASE-RELATED"/>
    <property type="match status" value="1"/>
</dbReference>
<dbReference type="NCBIfam" id="TIGR01509">
    <property type="entry name" value="HAD-SF-IA-v3"/>
    <property type="match status" value="1"/>
</dbReference>
<gene>
    <name evidence="2" type="primary">ppaX</name>
    <name evidence="2" type="ORF">NCTC11544_00475</name>
</gene>
<name>A0A379YH82_9GAMM</name>
<dbReference type="InterPro" id="IPR006439">
    <property type="entry name" value="HAD-SF_hydro_IA"/>
</dbReference>
<keyword evidence="1" id="KW-0479">Metal-binding</keyword>
<dbReference type="SFLD" id="SFLDG01129">
    <property type="entry name" value="C1.5:_HAD__Beta-PGM__Phosphata"/>
    <property type="match status" value="1"/>
</dbReference>
<dbReference type="GO" id="GO:0006281">
    <property type="term" value="P:DNA repair"/>
    <property type="evidence" value="ECO:0007669"/>
    <property type="project" value="TreeGrafter"/>
</dbReference>
<dbReference type="Pfam" id="PF13419">
    <property type="entry name" value="HAD_2"/>
    <property type="match status" value="1"/>
</dbReference>
<evidence type="ECO:0000313" key="3">
    <source>
        <dbReference type="Proteomes" id="UP000255529"/>
    </source>
</evidence>
<dbReference type="FunFam" id="3.40.50.1000:FF:000022">
    <property type="entry name" value="Phosphoglycolate phosphatase"/>
    <property type="match status" value="1"/>
</dbReference>
<dbReference type="GO" id="GO:0008967">
    <property type="term" value="F:phosphoglycolate phosphatase activity"/>
    <property type="evidence" value="ECO:0007669"/>
    <property type="project" value="TreeGrafter"/>
</dbReference>
<reference evidence="2 3" key="1">
    <citation type="submission" date="2018-06" db="EMBL/GenBank/DDBJ databases">
        <authorList>
            <consortium name="Pathogen Informatics"/>
            <person name="Doyle S."/>
        </authorList>
    </citation>
    <scope>NUCLEOTIDE SEQUENCE [LARGE SCALE GENOMIC DNA]</scope>
    <source>
        <strain evidence="2 3">NCTC11544</strain>
    </source>
</reference>
<dbReference type="NCBIfam" id="TIGR01549">
    <property type="entry name" value="HAD-SF-IA-v1"/>
    <property type="match status" value="1"/>
</dbReference>
<dbReference type="InterPro" id="IPR041492">
    <property type="entry name" value="HAD_2"/>
</dbReference>
<proteinExistence type="predicted"/>
<evidence type="ECO:0000313" key="2">
    <source>
        <dbReference type="EMBL" id="SUI45089.1"/>
    </source>
</evidence>
<keyword evidence="2" id="KW-0378">Hydrolase</keyword>
<dbReference type="PRINTS" id="PR00413">
    <property type="entry name" value="HADHALOGNASE"/>
</dbReference>
<dbReference type="Gene3D" id="3.40.50.1000">
    <property type="entry name" value="HAD superfamily/HAD-like"/>
    <property type="match status" value="1"/>
</dbReference>
<evidence type="ECO:0000256" key="1">
    <source>
        <dbReference type="ARBA" id="ARBA00022723"/>
    </source>
</evidence>
<dbReference type="Gene3D" id="1.10.150.240">
    <property type="entry name" value="Putative phosphatase, domain 2"/>
    <property type="match status" value="1"/>
</dbReference>
<dbReference type="InterPro" id="IPR036412">
    <property type="entry name" value="HAD-like_sf"/>
</dbReference>
<sequence>MKSELRVIMFDLDGTLFDTARAIVSAFRATFQQLQLPQPAEDELIRETIGLPLERAFAQLLSQEADSRTVTDCVAEYQRQFQTLILPMAASLLFPGVAAGLQQLKGAGFHLAVTTNKFARSANSLLAAAGIAPLFDVVVCADQVTEKKPAPESGNKILDHYQVRAIDAVMVGDTTHDILMAHQVGCQVIAVDYGIQNRQVLAAAEPSIIVSSFAAVVDWCRHRDVSRAAAG</sequence>
<dbReference type="GO" id="GO:0005829">
    <property type="term" value="C:cytosol"/>
    <property type="evidence" value="ECO:0007669"/>
    <property type="project" value="TreeGrafter"/>
</dbReference>
<dbReference type="GO" id="GO:0046872">
    <property type="term" value="F:metal ion binding"/>
    <property type="evidence" value="ECO:0007669"/>
    <property type="project" value="UniProtKB-KW"/>
</dbReference>
<dbReference type="RefSeq" id="WP_115182837.1">
    <property type="nucleotide sequence ID" value="NZ_CAMIRZ010000001.1"/>
</dbReference>
<dbReference type="PANTHER" id="PTHR43434">
    <property type="entry name" value="PHOSPHOGLYCOLATE PHOSPHATASE"/>
    <property type="match status" value="1"/>
</dbReference>
<organism evidence="2 3">
    <name type="scientific">Serratia quinivorans</name>
    <dbReference type="NCBI Taxonomy" id="137545"/>
    <lineage>
        <taxon>Bacteria</taxon>
        <taxon>Pseudomonadati</taxon>
        <taxon>Pseudomonadota</taxon>
        <taxon>Gammaproteobacteria</taxon>
        <taxon>Enterobacterales</taxon>
        <taxon>Yersiniaceae</taxon>
        <taxon>Serratia</taxon>
    </lineage>
</organism>
<dbReference type="Proteomes" id="UP000255529">
    <property type="component" value="Unassembled WGS sequence"/>
</dbReference>
<dbReference type="InterPro" id="IPR023214">
    <property type="entry name" value="HAD_sf"/>
</dbReference>
<accession>A0A379YH82</accession>
<dbReference type="GO" id="GO:0004427">
    <property type="term" value="F:inorganic diphosphate phosphatase activity"/>
    <property type="evidence" value="ECO:0007669"/>
    <property type="project" value="UniProtKB-EC"/>
</dbReference>
<dbReference type="InterPro" id="IPR050155">
    <property type="entry name" value="HAD-like_hydrolase_sf"/>
</dbReference>